<dbReference type="GO" id="GO:0005741">
    <property type="term" value="C:mitochondrial outer membrane"/>
    <property type="evidence" value="ECO:0007669"/>
    <property type="project" value="TreeGrafter"/>
</dbReference>
<keyword evidence="3" id="KW-1185">Reference proteome</keyword>
<evidence type="ECO:0000313" key="2">
    <source>
        <dbReference type="EMBL" id="KAK7263547.1"/>
    </source>
</evidence>
<dbReference type="Proteomes" id="UP001359559">
    <property type="component" value="Unassembled WGS sequence"/>
</dbReference>
<feature type="transmembrane region" description="Helical" evidence="1">
    <location>
        <begin position="349"/>
        <end position="372"/>
    </location>
</feature>
<protein>
    <recommendedName>
        <fullName evidence="4">TraB family protein</fullName>
    </recommendedName>
</protein>
<keyword evidence="1" id="KW-0472">Membrane</keyword>
<comment type="caution">
    <text evidence="2">The sequence shown here is derived from an EMBL/GenBank/DDBJ whole genome shotgun (WGS) entry which is preliminary data.</text>
</comment>
<dbReference type="PANTHER" id="PTHR21530">
    <property type="entry name" value="PHEROMONE SHUTDOWN PROTEIN"/>
    <property type="match status" value="1"/>
</dbReference>
<dbReference type="InterPro" id="IPR046345">
    <property type="entry name" value="TraB_PrgY-like"/>
</dbReference>
<keyword evidence="1" id="KW-1133">Transmembrane helix</keyword>
<dbReference type="InterPro" id="IPR002816">
    <property type="entry name" value="TraB/PrgY/GumN_fam"/>
</dbReference>
<dbReference type="PANTHER" id="PTHR21530:SF7">
    <property type="entry name" value="TRAB DOMAIN-CONTAINING PROTEIN"/>
    <property type="match status" value="1"/>
</dbReference>
<dbReference type="CDD" id="cd14726">
    <property type="entry name" value="TraB_PrgY-like"/>
    <property type="match status" value="1"/>
</dbReference>
<sequence length="373" mass="41876">MESVVLSRSTFLTFTQKQKPFSSFIHYLMAHRFTQLARVTRFIHRPQPSFTATIYSLSNFAQFSSQPATVVSNRRPATLPEHLSRNVVALSCESTAQGGVCHVYVVGTCHVSEESSKQVQGIVSLLKPEVVFLELCKSRVSALSNRQLKVPTVEEIVEVVKKNGNIFQVLMSWHYAKIASELNVVPGAEFRVAYEEAIKYGGKVILGDRLVQITFRRTWRKWRKIPLWHKAKSFYSLFSLEDSELPDILEKTLGSDYLEKTISSGKLIKTLMAIDDSYMAHYIQEMIPSITRDKPLPKRYMSSELLKVASKSSLVVAVVGKGHLPGIKKNWKRSVMMEDLMTIPPKPAISAFGIFASAGAVVTIVLGVYLLCK</sequence>
<dbReference type="AlphaFoldDB" id="A0AAN9EU43"/>
<reference evidence="2 3" key="1">
    <citation type="submission" date="2024-01" db="EMBL/GenBank/DDBJ databases">
        <title>The genomes of 5 underutilized Papilionoideae crops provide insights into root nodulation and disease resistance.</title>
        <authorList>
            <person name="Yuan L."/>
        </authorList>
    </citation>
    <scope>NUCLEOTIDE SEQUENCE [LARGE SCALE GENOMIC DNA]</scope>
    <source>
        <strain evidence="2">LY-2023</strain>
        <tissue evidence="2">Leaf</tissue>
    </source>
</reference>
<evidence type="ECO:0008006" key="4">
    <source>
        <dbReference type="Google" id="ProtNLM"/>
    </source>
</evidence>
<accession>A0AAN9EU43</accession>
<evidence type="ECO:0000313" key="3">
    <source>
        <dbReference type="Proteomes" id="UP001359559"/>
    </source>
</evidence>
<proteinExistence type="predicted"/>
<keyword evidence="1" id="KW-0812">Transmembrane</keyword>
<evidence type="ECO:0000256" key="1">
    <source>
        <dbReference type="SAM" id="Phobius"/>
    </source>
</evidence>
<dbReference type="EMBL" id="JAYKXN010000008">
    <property type="protein sequence ID" value="KAK7263547.1"/>
    <property type="molecule type" value="Genomic_DNA"/>
</dbReference>
<organism evidence="2 3">
    <name type="scientific">Clitoria ternatea</name>
    <name type="common">Butterfly pea</name>
    <dbReference type="NCBI Taxonomy" id="43366"/>
    <lineage>
        <taxon>Eukaryota</taxon>
        <taxon>Viridiplantae</taxon>
        <taxon>Streptophyta</taxon>
        <taxon>Embryophyta</taxon>
        <taxon>Tracheophyta</taxon>
        <taxon>Spermatophyta</taxon>
        <taxon>Magnoliopsida</taxon>
        <taxon>eudicotyledons</taxon>
        <taxon>Gunneridae</taxon>
        <taxon>Pentapetalae</taxon>
        <taxon>rosids</taxon>
        <taxon>fabids</taxon>
        <taxon>Fabales</taxon>
        <taxon>Fabaceae</taxon>
        <taxon>Papilionoideae</taxon>
        <taxon>50 kb inversion clade</taxon>
        <taxon>NPAAA clade</taxon>
        <taxon>indigoferoid/millettioid clade</taxon>
        <taxon>Phaseoleae</taxon>
        <taxon>Clitoria</taxon>
    </lineage>
</organism>
<gene>
    <name evidence="2" type="ORF">RJT34_31139</name>
</gene>
<name>A0AAN9EU43_CLITE</name>
<dbReference type="Pfam" id="PF01963">
    <property type="entry name" value="TraB_PrgY_gumN"/>
    <property type="match status" value="1"/>
</dbReference>